<evidence type="ECO:0000256" key="1">
    <source>
        <dbReference type="SAM" id="MobiDB-lite"/>
    </source>
</evidence>
<protein>
    <submittedName>
        <fullName evidence="3">Transcriptional regulator, XRE family protein</fullName>
    </submittedName>
</protein>
<dbReference type="HOGENOM" id="CLU_1223779_0_0_5"/>
<dbReference type="Gene3D" id="1.10.260.40">
    <property type="entry name" value="lambda repressor-like DNA-binding domains"/>
    <property type="match status" value="1"/>
</dbReference>
<evidence type="ECO:0000313" key="3">
    <source>
        <dbReference type="EMBL" id="ADM10132.1"/>
    </source>
</evidence>
<gene>
    <name evidence="3" type="ordered locus">PB2503_10404</name>
</gene>
<accession>E0TG13</accession>
<dbReference type="InterPro" id="IPR010982">
    <property type="entry name" value="Lambda_DNA-bd_dom_sf"/>
</dbReference>
<feature type="compositionally biased region" description="Basic and acidic residues" evidence="1">
    <location>
        <begin position="168"/>
        <end position="183"/>
    </location>
</feature>
<reference evidence="4" key="1">
    <citation type="submission" date="2010-08" db="EMBL/GenBank/DDBJ databases">
        <title>Genome sequence of Parvularcula bermudensis HTCC2503.</title>
        <authorList>
            <person name="Kang D.-M."/>
            <person name="Oh H.-M."/>
            <person name="Cho J.-C."/>
        </authorList>
    </citation>
    <scope>NUCLEOTIDE SEQUENCE [LARGE SCALE GENOMIC DNA]</scope>
    <source>
        <strain evidence="4">ATCC BAA-594 / HTCC2503 / KCTC 12087</strain>
    </source>
</reference>
<name>E0TG13_PARBH</name>
<reference evidence="3 4" key="2">
    <citation type="journal article" date="2011" name="J. Bacteriol.">
        <title>Complete genome sequence of strain HTCC2503T of Parvularcula bermudensis, the type species of the order "Parvularculales" in the class Alphaproteobacteria.</title>
        <authorList>
            <person name="Oh H.M."/>
            <person name="Kang I."/>
            <person name="Vergin K.L."/>
            <person name="Kang D."/>
            <person name="Rhee K.H."/>
            <person name="Giovannoni S.J."/>
            <person name="Cho J.C."/>
        </authorList>
    </citation>
    <scope>NUCLEOTIDE SEQUENCE [LARGE SCALE GENOMIC DNA]</scope>
    <source>
        <strain evidence="4">ATCC BAA-594 / HTCC2503 / KCTC 12087</strain>
    </source>
</reference>
<evidence type="ECO:0000259" key="2">
    <source>
        <dbReference type="PROSITE" id="PS50943"/>
    </source>
</evidence>
<feature type="domain" description="HTH cro/C1-type" evidence="2">
    <location>
        <begin position="23"/>
        <end position="77"/>
    </location>
</feature>
<dbReference type="CDD" id="cd00093">
    <property type="entry name" value="HTH_XRE"/>
    <property type="match status" value="1"/>
</dbReference>
<dbReference type="RefSeq" id="WP_013301106.1">
    <property type="nucleotide sequence ID" value="NC_014414.1"/>
</dbReference>
<proteinExistence type="predicted"/>
<dbReference type="InterPro" id="IPR001387">
    <property type="entry name" value="Cro/C1-type_HTH"/>
</dbReference>
<dbReference type="PROSITE" id="PS50943">
    <property type="entry name" value="HTH_CROC1"/>
    <property type="match status" value="1"/>
</dbReference>
<keyword evidence="4" id="KW-1185">Reference proteome</keyword>
<organism evidence="3 4">
    <name type="scientific">Parvularcula bermudensis (strain ATCC BAA-594 / HTCC2503 / KCTC 12087)</name>
    <dbReference type="NCBI Taxonomy" id="314260"/>
    <lineage>
        <taxon>Bacteria</taxon>
        <taxon>Pseudomonadati</taxon>
        <taxon>Pseudomonadota</taxon>
        <taxon>Alphaproteobacteria</taxon>
        <taxon>Parvularculales</taxon>
        <taxon>Parvularculaceae</taxon>
        <taxon>Parvularcula</taxon>
    </lineage>
</organism>
<dbReference type="KEGG" id="pbr:PB2503_10404"/>
<sequence>MASSFPFAAPLDDEPIDTIGQRIKAARKRCRLNQENLGRELGVSQPTVANWEADIHQPRPFMLGKLADRLEVTVGWLAGGDEGGSVSVDHPMASYLRRPLRHVPIYNARPLAGLQSLVNLEATFDPIEFLPVSSEADGLVALIGMEAPLGIVPPGRHIFVIDPAPPLDPDKQKGSEDERRSEDLLVVSGPEGLTLHPRPMKDDIILGALLMSVTLGSFAGGYEIPR</sequence>
<dbReference type="OrthoDB" id="5659783at2"/>
<dbReference type="SMART" id="SM00530">
    <property type="entry name" value="HTH_XRE"/>
    <property type="match status" value="1"/>
</dbReference>
<dbReference type="eggNOG" id="COG1396">
    <property type="taxonomic scope" value="Bacteria"/>
</dbReference>
<evidence type="ECO:0000313" key="4">
    <source>
        <dbReference type="Proteomes" id="UP000001302"/>
    </source>
</evidence>
<dbReference type="Pfam" id="PF01381">
    <property type="entry name" value="HTH_3"/>
    <property type="match status" value="1"/>
</dbReference>
<dbReference type="EMBL" id="CP002156">
    <property type="protein sequence ID" value="ADM10132.1"/>
    <property type="molecule type" value="Genomic_DNA"/>
</dbReference>
<dbReference type="AlphaFoldDB" id="E0TG13"/>
<dbReference type="GO" id="GO:0003677">
    <property type="term" value="F:DNA binding"/>
    <property type="evidence" value="ECO:0007669"/>
    <property type="project" value="InterPro"/>
</dbReference>
<feature type="region of interest" description="Disordered" evidence="1">
    <location>
        <begin position="162"/>
        <end position="183"/>
    </location>
</feature>
<dbReference type="Proteomes" id="UP000001302">
    <property type="component" value="Chromosome"/>
</dbReference>
<dbReference type="SUPFAM" id="SSF47413">
    <property type="entry name" value="lambda repressor-like DNA-binding domains"/>
    <property type="match status" value="1"/>
</dbReference>